<dbReference type="Pfam" id="PF13625">
    <property type="entry name" value="Helicase_C_3"/>
    <property type="match status" value="1"/>
</dbReference>
<organism evidence="2 3">
    <name type="scientific">Cellulomonas rhizosphaerae</name>
    <dbReference type="NCBI Taxonomy" id="2293719"/>
    <lineage>
        <taxon>Bacteria</taxon>
        <taxon>Bacillati</taxon>
        <taxon>Actinomycetota</taxon>
        <taxon>Actinomycetes</taxon>
        <taxon>Micrococcales</taxon>
        <taxon>Cellulomonadaceae</taxon>
        <taxon>Cellulomonas</taxon>
    </lineage>
</organism>
<evidence type="ECO:0000259" key="1">
    <source>
        <dbReference type="Pfam" id="PF13625"/>
    </source>
</evidence>
<protein>
    <recommendedName>
        <fullName evidence="1">Helicase XPB/Ssl2 N-terminal domain-containing protein</fullName>
    </recommendedName>
</protein>
<evidence type="ECO:0000313" key="2">
    <source>
        <dbReference type="EMBL" id="RHA44611.1"/>
    </source>
</evidence>
<evidence type="ECO:0000313" key="3">
    <source>
        <dbReference type="Proteomes" id="UP000283374"/>
    </source>
</evidence>
<comment type="caution">
    <text evidence="2">The sequence shown here is derived from an EMBL/GenBank/DDBJ whole genome shotgun (WGS) entry which is preliminary data.</text>
</comment>
<dbReference type="EMBL" id="QWKP01000028">
    <property type="protein sequence ID" value="RHA44611.1"/>
    <property type="molecule type" value="Genomic_DNA"/>
</dbReference>
<proteinExistence type="predicted"/>
<name>A0A413RRT2_9CELL</name>
<reference evidence="2 3" key="1">
    <citation type="submission" date="2018-08" db="EMBL/GenBank/DDBJ databases">
        <title>Cellulomonas rhizosphaerae sp. nov., a novel actinomycete isolated from soil.</title>
        <authorList>
            <person name="Tian Y."/>
        </authorList>
    </citation>
    <scope>NUCLEOTIDE SEQUENCE [LARGE SCALE GENOMIC DNA]</scope>
    <source>
        <strain evidence="2 3">NEAU-TCZ24</strain>
    </source>
</reference>
<feature type="domain" description="Helicase XPB/Ssl2 N-terminal" evidence="1">
    <location>
        <begin position="451"/>
        <end position="572"/>
    </location>
</feature>
<gene>
    <name evidence="2" type="ORF">D1825_00325</name>
</gene>
<dbReference type="InterPro" id="IPR032830">
    <property type="entry name" value="XPB/Ssl2_N"/>
</dbReference>
<dbReference type="AlphaFoldDB" id="A0A413RRT2"/>
<dbReference type="RefSeq" id="WP_118765567.1">
    <property type="nucleotide sequence ID" value="NZ_QWKP01000028.1"/>
</dbReference>
<feature type="non-terminal residue" evidence="2">
    <location>
        <position position="624"/>
    </location>
</feature>
<accession>A0A413RRT2</accession>
<dbReference type="Proteomes" id="UP000283374">
    <property type="component" value="Unassembled WGS sequence"/>
</dbReference>
<sequence>MSTFTGFLRSRSDDDLVALLRGRPDLAVPSPTTIASLGVRATSRGSLERALASVDAGVLQVLEAVVALGPDADVRAAIADTAAGVELVDSALERAGELALIFRDAEGLHPAPGLAELLGPYPAGLAPASPTDPPADVVDVLPEAPAGVAPVLDALTWGPPVGLAPSNATATAAAVDWMVRRRLLVMGDGRHVVLPRTVALALRRGRTHRAAALAPTPHFATRLPATVAAEGTDAGERIVRLVAQLGRLWEENPAGVLRSGGLGVRELRRVATELEVDERLAALVVELAAAAGLVGDDGEELPSFVPTVAMDEWSVAPVATRWGLLASTWLATTRTPWLVGGRDEAGTVRPALSPDLNRAWAPRLRRSVLGMLAAQPAGAAPDADAVLEVLAWRTPRSVPPVAAVAAVLAEAADVGVLGAGALSDAGRALLSSADEAVATFEATLPPSLDEILLQGDLTGIVPGRPSDELEALIARTARVESRGGAVTVRFTADTVRLAFDDGATAEGLLAELARFSRGPVPQPLEYLVRDAARRHGRLRAGAASSYLRSDDPALLAGLVDNPKLSGLGLFTLAPTVLAAQAPTRELIDALRAQGLAPAAETPDGHVLHVAREVRRVGRRGRAAA</sequence>
<keyword evidence="3" id="KW-1185">Reference proteome</keyword>
<dbReference type="OrthoDB" id="3415124at2"/>